<comment type="caution">
    <text evidence="1">The sequence shown here is derived from an EMBL/GenBank/DDBJ whole genome shotgun (WGS) entry which is preliminary data.</text>
</comment>
<organism evidence="1 2">
    <name type="scientific">Phialemonium atrogriseum</name>
    <dbReference type="NCBI Taxonomy" id="1093897"/>
    <lineage>
        <taxon>Eukaryota</taxon>
        <taxon>Fungi</taxon>
        <taxon>Dikarya</taxon>
        <taxon>Ascomycota</taxon>
        <taxon>Pezizomycotina</taxon>
        <taxon>Sordariomycetes</taxon>
        <taxon>Sordariomycetidae</taxon>
        <taxon>Cephalothecales</taxon>
        <taxon>Cephalothecaceae</taxon>
        <taxon>Phialemonium</taxon>
    </lineage>
</organism>
<protein>
    <submittedName>
        <fullName evidence="1">Uncharacterized protein</fullName>
    </submittedName>
</protein>
<dbReference type="AlphaFoldDB" id="A0AAJ0CC92"/>
<name>A0AAJ0CC92_9PEZI</name>
<dbReference type="EMBL" id="MU838997">
    <property type="protein sequence ID" value="KAK1772627.1"/>
    <property type="molecule type" value="Genomic_DNA"/>
</dbReference>
<evidence type="ECO:0000313" key="2">
    <source>
        <dbReference type="Proteomes" id="UP001244011"/>
    </source>
</evidence>
<keyword evidence="2" id="KW-1185">Reference proteome</keyword>
<gene>
    <name evidence="1" type="ORF">QBC33DRAFT_521974</name>
</gene>
<dbReference type="RefSeq" id="XP_060288840.1">
    <property type="nucleotide sequence ID" value="XM_060426504.1"/>
</dbReference>
<accession>A0AAJ0CC92</accession>
<reference evidence="1" key="1">
    <citation type="submission" date="2023-06" db="EMBL/GenBank/DDBJ databases">
        <title>Genome-scale phylogeny and comparative genomics of the fungal order Sordariales.</title>
        <authorList>
            <consortium name="Lawrence Berkeley National Laboratory"/>
            <person name="Hensen N."/>
            <person name="Bonometti L."/>
            <person name="Westerberg I."/>
            <person name="Brannstrom I.O."/>
            <person name="Guillou S."/>
            <person name="Cros-Aarteil S."/>
            <person name="Calhoun S."/>
            <person name="Haridas S."/>
            <person name="Kuo A."/>
            <person name="Mondo S."/>
            <person name="Pangilinan J."/>
            <person name="Riley R."/>
            <person name="Labutti K."/>
            <person name="Andreopoulos B."/>
            <person name="Lipzen A."/>
            <person name="Chen C."/>
            <person name="Yanf M."/>
            <person name="Daum C."/>
            <person name="Ng V."/>
            <person name="Clum A."/>
            <person name="Steindorff A."/>
            <person name="Ohm R."/>
            <person name="Martin F."/>
            <person name="Silar P."/>
            <person name="Natvig D."/>
            <person name="Lalanne C."/>
            <person name="Gautier V."/>
            <person name="Ament-Velasquez S.L."/>
            <person name="Kruys A."/>
            <person name="Hutchinson M.I."/>
            <person name="Powell A.J."/>
            <person name="Barry K."/>
            <person name="Miller A.N."/>
            <person name="Grigoriev I.V."/>
            <person name="Debuchy R."/>
            <person name="Gladieux P."/>
            <person name="Thoren M.H."/>
            <person name="Johannesson H."/>
        </authorList>
    </citation>
    <scope>NUCLEOTIDE SEQUENCE</scope>
    <source>
        <strain evidence="1">8032-3</strain>
    </source>
</reference>
<dbReference type="Proteomes" id="UP001244011">
    <property type="component" value="Unassembled WGS sequence"/>
</dbReference>
<proteinExistence type="predicted"/>
<sequence length="70" mass="7524">MCVSLSLRLSPSHCSWFLSITSVSSIPTYGLQKPKLTPHVAQTGVGQCRGLQLRPVGLHRHLTLGLGFGP</sequence>
<evidence type="ECO:0000313" key="1">
    <source>
        <dbReference type="EMBL" id="KAK1772627.1"/>
    </source>
</evidence>
<dbReference type="GeneID" id="85309691"/>